<evidence type="ECO:0000256" key="4">
    <source>
        <dbReference type="ARBA" id="ARBA00022692"/>
    </source>
</evidence>
<reference evidence="8 9" key="1">
    <citation type="submission" date="2022-04" db="EMBL/GenBank/DDBJ databases">
        <title>Identification of a novel bacterium isolated from mangrove sediments.</title>
        <authorList>
            <person name="Pan X."/>
        </authorList>
    </citation>
    <scope>NUCLEOTIDE SEQUENCE [LARGE SCALE GENOMIC DNA]</scope>
    <source>
        <strain evidence="8 9">B2638</strain>
    </source>
</reference>
<evidence type="ECO:0000256" key="5">
    <source>
        <dbReference type="ARBA" id="ARBA00022989"/>
    </source>
</evidence>
<keyword evidence="2" id="KW-0813">Transport</keyword>
<evidence type="ECO:0000313" key="9">
    <source>
        <dbReference type="Proteomes" id="UP001202281"/>
    </source>
</evidence>
<dbReference type="EMBL" id="JALHLG010000014">
    <property type="protein sequence ID" value="MCJ2187588.1"/>
    <property type="molecule type" value="Genomic_DNA"/>
</dbReference>
<dbReference type="InterPro" id="IPR011701">
    <property type="entry name" value="MFS"/>
</dbReference>
<keyword evidence="5 7" id="KW-1133">Transmembrane helix</keyword>
<dbReference type="PANTHER" id="PTHR23517">
    <property type="entry name" value="RESISTANCE PROTEIN MDTM, PUTATIVE-RELATED-RELATED"/>
    <property type="match status" value="1"/>
</dbReference>
<feature type="transmembrane region" description="Helical" evidence="7">
    <location>
        <begin position="158"/>
        <end position="179"/>
    </location>
</feature>
<feature type="transmembrane region" description="Helical" evidence="7">
    <location>
        <begin position="337"/>
        <end position="361"/>
    </location>
</feature>
<dbReference type="Pfam" id="PF07690">
    <property type="entry name" value="MFS_1"/>
    <property type="match status" value="1"/>
</dbReference>
<keyword evidence="6 7" id="KW-0472">Membrane</keyword>
<evidence type="ECO:0000256" key="6">
    <source>
        <dbReference type="ARBA" id="ARBA00023136"/>
    </source>
</evidence>
<dbReference type="Gene3D" id="1.20.1250.20">
    <property type="entry name" value="MFS general substrate transporter like domains"/>
    <property type="match status" value="2"/>
</dbReference>
<feature type="transmembrane region" description="Helical" evidence="7">
    <location>
        <begin position="373"/>
        <end position="392"/>
    </location>
</feature>
<feature type="transmembrane region" description="Helical" evidence="7">
    <location>
        <begin position="185"/>
        <end position="205"/>
    </location>
</feature>
<keyword evidence="9" id="KW-1185">Reference proteome</keyword>
<proteinExistence type="predicted"/>
<name>A0ABT0BRA7_9SPHN</name>
<evidence type="ECO:0000313" key="8">
    <source>
        <dbReference type="EMBL" id="MCJ2187588.1"/>
    </source>
</evidence>
<organism evidence="8 9">
    <name type="scientific">Novosphingobium beihaiensis</name>
    <dbReference type="NCBI Taxonomy" id="2930389"/>
    <lineage>
        <taxon>Bacteria</taxon>
        <taxon>Pseudomonadati</taxon>
        <taxon>Pseudomonadota</taxon>
        <taxon>Alphaproteobacteria</taxon>
        <taxon>Sphingomonadales</taxon>
        <taxon>Sphingomonadaceae</taxon>
        <taxon>Novosphingobium</taxon>
    </lineage>
</organism>
<dbReference type="Proteomes" id="UP001202281">
    <property type="component" value="Unassembled WGS sequence"/>
</dbReference>
<feature type="transmembrane region" description="Helical" evidence="7">
    <location>
        <begin position="398"/>
        <end position="418"/>
    </location>
</feature>
<evidence type="ECO:0000256" key="7">
    <source>
        <dbReference type="SAM" id="Phobius"/>
    </source>
</evidence>
<dbReference type="InterPro" id="IPR036259">
    <property type="entry name" value="MFS_trans_sf"/>
</dbReference>
<keyword evidence="3" id="KW-1003">Cell membrane</keyword>
<keyword evidence="4 7" id="KW-0812">Transmembrane</keyword>
<dbReference type="SUPFAM" id="SSF103473">
    <property type="entry name" value="MFS general substrate transporter"/>
    <property type="match status" value="1"/>
</dbReference>
<comment type="subcellular location">
    <subcellularLocation>
        <location evidence="1">Cell membrane</location>
        <topology evidence="1">Multi-pass membrane protein</topology>
    </subcellularLocation>
</comment>
<evidence type="ECO:0000256" key="2">
    <source>
        <dbReference type="ARBA" id="ARBA00022448"/>
    </source>
</evidence>
<gene>
    <name evidence="8" type="ORF">MTR66_12270</name>
</gene>
<sequence>MIRLPRRFRYLAGAELWERFALHGVKSLLTLYLVQHVLAQNSTGVWGLAAFRSWLEAVWGPLSPSAFASQTYGLYAALTYFVLPFGGAIGDRCQGRRAAVVLGACLVGIGAACLASAWLLLPALAILILGTGLLKANLAAQVGELFPVHDKRRSGAFAIYLAFLNLGVMLGPLVCGWLAQSRGWAYAFGAAGLAMMLGLMTYLRVPGMARAETRSERPEAASPAALPGRPSLAIVAAVIAVVVLCFCAYEQVTNLFLIWIAANVRLDLGGFHIPPAWFASADGVFTIAMVLATTRLRLFARLRDGDRLALGCLALICGYGGLAAATRLGLTSIAVPLGVLALLDLGIALVWPAGLAIVTAAAPKGLAGVMAGLFYLHGFFANLVVGTVGVFYDRMAVPAFWGLHAAIAGLGLALALLVRAPVNRTGQAG</sequence>
<comment type="caution">
    <text evidence="8">The sequence shown here is derived from an EMBL/GenBank/DDBJ whole genome shotgun (WGS) entry which is preliminary data.</text>
</comment>
<accession>A0ABT0BRA7</accession>
<feature type="transmembrane region" description="Helical" evidence="7">
    <location>
        <begin position="98"/>
        <end position="118"/>
    </location>
</feature>
<feature type="transmembrane region" description="Helical" evidence="7">
    <location>
        <begin position="232"/>
        <end position="262"/>
    </location>
</feature>
<feature type="transmembrane region" description="Helical" evidence="7">
    <location>
        <begin position="308"/>
        <end position="325"/>
    </location>
</feature>
<feature type="transmembrane region" description="Helical" evidence="7">
    <location>
        <begin position="72"/>
        <end position="91"/>
    </location>
</feature>
<evidence type="ECO:0000256" key="1">
    <source>
        <dbReference type="ARBA" id="ARBA00004651"/>
    </source>
</evidence>
<dbReference type="InterPro" id="IPR050171">
    <property type="entry name" value="MFS_Transporters"/>
</dbReference>
<feature type="transmembrane region" description="Helical" evidence="7">
    <location>
        <begin position="274"/>
        <end position="296"/>
    </location>
</feature>
<feature type="transmembrane region" description="Helical" evidence="7">
    <location>
        <begin position="124"/>
        <end position="146"/>
    </location>
</feature>
<dbReference type="PANTHER" id="PTHR23517:SF15">
    <property type="entry name" value="PROTON-DEPENDENT OLIGOPEPTIDE FAMILY TRANSPORT PROTEIN"/>
    <property type="match status" value="1"/>
</dbReference>
<protein>
    <submittedName>
        <fullName evidence="8">MFS transporter</fullName>
    </submittedName>
</protein>
<evidence type="ECO:0000256" key="3">
    <source>
        <dbReference type="ARBA" id="ARBA00022475"/>
    </source>
</evidence>
<dbReference type="RefSeq" id="WP_243921398.1">
    <property type="nucleotide sequence ID" value="NZ_JALHLG010000014.1"/>
</dbReference>